<sequence>MCNGSLFHFQPSDDPGQAALRLDPTQRSDRPVSALLYGKFCEHLGSNIYQGMEAQVLYNPTFGDPKVREDAFTKIAARFGWPDAKPVAEAYADGGAFGWMRVGPDGAVQLSPDAGPYGARAQRVETPAATAEEMKC</sequence>
<dbReference type="AlphaFoldDB" id="A0A0F9AI12"/>
<dbReference type="EMBL" id="LAZR01042576">
    <property type="protein sequence ID" value="KKL09199.1"/>
    <property type="molecule type" value="Genomic_DNA"/>
</dbReference>
<reference evidence="1" key="1">
    <citation type="journal article" date="2015" name="Nature">
        <title>Complex archaea that bridge the gap between prokaryotes and eukaryotes.</title>
        <authorList>
            <person name="Spang A."/>
            <person name="Saw J.H."/>
            <person name="Jorgensen S.L."/>
            <person name="Zaremba-Niedzwiedzka K."/>
            <person name="Martijn J."/>
            <person name="Lind A.E."/>
            <person name="van Eijk R."/>
            <person name="Schleper C."/>
            <person name="Guy L."/>
            <person name="Ettema T.J."/>
        </authorList>
    </citation>
    <scope>NUCLEOTIDE SEQUENCE</scope>
</reference>
<protein>
    <submittedName>
        <fullName evidence="1">Uncharacterized protein</fullName>
    </submittedName>
</protein>
<accession>A0A0F9AI12</accession>
<name>A0A0F9AI12_9ZZZZ</name>
<feature type="non-terminal residue" evidence="1">
    <location>
        <position position="136"/>
    </location>
</feature>
<evidence type="ECO:0000313" key="1">
    <source>
        <dbReference type="EMBL" id="KKL09199.1"/>
    </source>
</evidence>
<gene>
    <name evidence="1" type="ORF">LCGC14_2568240</name>
</gene>
<proteinExistence type="predicted"/>
<organism evidence="1">
    <name type="scientific">marine sediment metagenome</name>
    <dbReference type="NCBI Taxonomy" id="412755"/>
    <lineage>
        <taxon>unclassified sequences</taxon>
        <taxon>metagenomes</taxon>
        <taxon>ecological metagenomes</taxon>
    </lineage>
</organism>
<comment type="caution">
    <text evidence="1">The sequence shown here is derived from an EMBL/GenBank/DDBJ whole genome shotgun (WGS) entry which is preliminary data.</text>
</comment>